<comment type="caution">
    <text evidence="11">The sequence shown here is derived from an EMBL/GenBank/DDBJ whole genome shotgun (WGS) entry which is preliminary data.</text>
</comment>
<dbReference type="SUPFAM" id="SSF51445">
    <property type="entry name" value="(Trans)glycosidases"/>
    <property type="match status" value="1"/>
</dbReference>
<evidence type="ECO:0000256" key="4">
    <source>
        <dbReference type="ARBA" id="ARBA00022801"/>
    </source>
</evidence>
<evidence type="ECO:0000256" key="1">
    <source>
        <dbReference type="ARBA" id="ARBA00000448"/>
    </source>
</evidence>
<dbReference type="PRINTS" id="PR00133">
    <property type="entry name" value="GLHYDRLASE3"/>
</dbReference>
<dbReference type="InterPro" id="IPR036962">
    <property type="entry name" value="Glyco_hydro_3_N_sf"/>
</dbReference>
<dbReference type="InterPro" id="IPR050288">
    <property type="entry name" value="Cellulose_deg_GH3"/>
</dbReference>
<evidence type="ECO:0000256" key="5">
    <source>
        <dbReference type="ARBA" id="ARBA00023295"/>
    </source>
</evidence>
<dbReference type="PANTHER" id="PTHR42715">
    <property type="entry name" value="BETA-GLUCOSIDASE"/>
    <property type="match status" value="1"/>
</dbReference>
<evidence type="ECO:0000259" key="8">
    <source>
        <dbReference type="Pfam" id="PF01915"/>
    </source>
</evidence>
<comment type="similarity">
    <text evidence="2">Belongs to the glycosyl hydrolase 3 family.</text>
</comment>
<feature type="region of interest" description="Disordered" evidence="6">
    <location>
        <begin position="491"/>
        <end position="513"/>
    </location>
</feature>
<dbReference type="InterPro" id="IPR017853">
    <property type="entry name" value="GH"/>
</dbReference>
<comment type="catalytic activity">
    <reaction evidence="1">
        <text>Hydrolysis of terminal, non-reducing beta-D-glucosyl residues with release of beta-D-glucose.</text>
        <dbReference type="EC" id="3.2.1.21"/>
    </reaction>
</comment>
<evidence type="ECO:0000313" key="10">
    <source>
        <dbReference type="EMBL" id="CAF1042747.1"/>
    </source>
</evidence>
<dbReference type="EMBL" id="CAJNOO010000711">
    <property type="protein sequence ID" value="CAF1016456.1"/>
    <property type="molecule type" value="Genomic_DNA"/>
</dbReference>
<evidence type="ECO:0000313" key="12">
    <source>
        <dbReference type="Proteomes" id="UP000663874"/>
    </source>
</evidence>
<dbReference type="EMBL" id="CAJNOU010000597">
    <property type="protein sequence ID" value="CAF1042747.1"/>
    <property type="molecule type" value="Genomic_DNA"/>
</dbReference>
<dbReference type="Gene3D" id="3.20.20.300">
    <property type="entry name" value="Glycoside hydrolase, family 3, N-terminal domain"/>
    <property type="match status" value="2"/>
</dbReference>
<proteinExistence type="inferred from homology"/>
<dbReference type="Proteomes" id="UP000663874">
    <property type="component" value="Unassembled WGS sequence"/>
</dbReference>
<feature type="compositionally biased region" description="Polar residues" evidence="6">
    <location>
        <begin position="493"/>
        <end position="503"/>
    </location>
</feature>
<gene>
    <name evidence="11" type="ORF">FNK824_LOCUS20152</name>
    <name evidence="9" type="ORF">RFH988_LOCUS14965</name>
    <name evidence="10" type="ORF">SEV965_LOCUS12918</name>
</gene>
<organism evidence="11 12">
    <name type="scientific">Rotaria sordida</name>
    <dbReference type="NCBI Taxonomy" id="392033"/>
    <lineage>
        <taxon>Eukaryota</taxon>
        <taxon>Metazoa</taxon>
        <taxon>Spiralia</taxon>
        <taxon>Gnathifera</taxon>
        <taxon>Rotifera</taxon>
        <taxon>Eurotatoria</taxon>
        <taxon>Bdelloidea</taxon>
        <taxon>Philodinida</taxon>
        <taxon>Philodinidae</taxon>
        <taxon>Rotaria</taxon>
    </lineage>
</organism>
<dbReference type="EC" id="3.2.1.21" evidence="3"/>
<feature type="compositionally biased region" description="Low complexity" evidence="6">
    <location>
        <begin position="546"/>
        <end position="569"/>
    </location>
</feature>
<dbReference type="SUPFAM" id="SSF52279">
    <property type="entry name" value="Beta-D-glucan exohydrolase, C-terminal domain"/>
    <property type="match status" value="1"/>
</dbReference>
<dbReference type="PANTHER" id="PTHR42715:SF3">
    <property type="entry name" value="BETA-GLUCOSIDASE B-RELATED"/>
    <property type="match status" value="1"/>
</dbReference>
<dbReference type="Proteomes" id="UP000663889">
    <property type="component" value="Unassembled WGS sequence"/>
</dbReference>
<dbReference type="Gene3D" id="3.40.50.1700">
    <property type="entry name" value="Glycoside hydrolase family 3 C-terminal domain"/>
    <property type="match status" value="2"/>
</dbReference>
<protein>
    <recommendedName>
        <fullName evidence="3">beta-glucosidase</fullName>
        <ecNumber evidence="3">3.2.1.21</ecNumber>
    </recommendedName>
</protein>
<dbReference type="AlphaFoldDB" id="A0A819H7W8"/>
<feature type="domain" description="Glycoside hydrolase family 3 C-terminal" evidence="8">
    <location>
        <begin position="317"/>
        <end position="411"/>
    </location>
</feature>
<dbReference type="Proteomes" id="UP000663882">
    <property type="component" value="Unassembled WGS sequence"/>
</dbReference>
<dbReference type="Pfam" id="PF00933">
    <property type="entry name" value="Glyco_hydro_3"/>
    <property type="match status" value="1"/>
</dbReference>
<evidence type="ECO:0000259" key="7">
    <source>
        <dbReference type="Pfam" id="PF00933"/>
    </source>
</evidence>
<evidence type="ECO:0000256" key="6">
    <source>
        <dbReference type="SAM" id="MobiDB-lite"/>
    </source>
</evidence>
<name>A0A819H7W8_9BILA</name>
<evidence type="ECO:0000313" key="11">
    <source>
        <dbReference type="EMBL" id="CAF3892832.1"/>
    </source>
</evidence>
<dbReference type="Pfam" id="PF01915">
    <property type="entry name" value="Glyco_hydro_3_C"/>
    <property type="match status" value="2"/>
</dbReference>
<accession>A0A819H7W8</accession>
<evidence type="ECO:0000256" key="3">
    <source>
        <dbReference type="ARBA" id="ARBA00012744"/>
    </source>
</evidence>
<dbReference type="OrthoDB" id="47059at2759"/>
<evidence type="ECO:0000313" key="9">
    <source>
        <dbReference type="EMBL" id="CAF1016456.1"/>
    </source>
</evidence>
<keyword evidence="4" id="KW-0378">Hydrolase</keyword>
<dbReference type="EMBL" id="CAJOBE010003648">
    <property type="protein sequence ID" value="CAF3892832.1"/>
    <property type="molecule type" value="Genomic_DNA"/>
</dbReference>
<feature type="domain" description="Glycoside hydrolase family 3 C-terminal" evidence="8">
    <location>
        <begin position="416"/>
        <end position="483"/>
    </location>
</feature>
<sequence length="661" mass="72136">MVQFAQGITAIQNSFASPDEIANSLYDQLTVNERLSLLDGDIECGTLLFTMGYQGYCRTPIPAGTIKRLGIPGILFTDGPRGITLGNSTAFPCSAARAATFDPALEEQIGIAIGKEARAQGANLYAGVCINLARHPGWGRAQESYGEDPIVLGSMGTSLARGAQEQVMVCVKHYALNSMENMRFTVNVKVDEKTLHEVYLPHFKMVVDTGVEILRDERKFTGFVMSDFFYGLRDGPESLKAGLDIEMPVRQVRAQTLPAALESGQLNMNDIKKSCIRILATELTYYAKIADQSTPSISVVGCVDHRHLARKFAAASMVVLKNDAPAPQEPSLLPLNRASVKKVAVIGKLANSQQTGDWGSSWVRDSHVVSPLSAFYQDTSLITLYNDGSNIRTAVETAKEADVTVVIVGYTGRDEGCEGGNALQDILWGNAEPSGRLPFVIPASEKDLPAWNPDAREVIYDRWWGYQLLNRQKNTPVYSFGFVYEENHEFEPSDSQKLTSHQTINRDDDDSNDHNLSIFKTIASSFKRSNQQPIPMDATNQINYPQQQHQQAVGSMSGSNSNSSNNGNNLQHRSPLLCTKNDRRLFYRQQSVDVSLSIALSGDSPLKYKPNPPVDVPAVVFFRSCGRCGVCCGSGCRCGCGGCCGSGCCFGCGSGLYCGFR</sequence>
<feature type="region of interest" description="Disordered" evidence="6">
    <location>
        <begin position="545"/>
        <end position="574"/>
    </location>
</feature>
<dbReference type="GO" id="GO:0009251">
    <property type="term" value="P:glucan catabolic process"/>
    <property type="evidence" value="ECO:0007669"/>
    <property type="project" value="TreeGrafter"/>
</dbReference>
<feature type="domain" description="Glycoside hydrolase family 3 N-terminal" evidence="7">
    <location>
        <begin position="67"/>
        <end position="212"/>
    </location>
</feature>
<keyword evidence="5" id="KW-0326">Glycosidase</keyword>
<dbReference type="GO" id="GO:0008422">
    <property type="term" value="F:beta-glucosidase activity"/>
    <property type="evidence" value="ECO:0007669"/>
    <property type="project" value="UniProtKB-EC"/>
</dbReference>
<evidence type="ECO:0000256" key="2">
    <source>
        <dbReference type="ARBA" id="ARBA00005336"/>
    </source>
</evidence>
<dbReference type="InterPro" id="IPR001764">
    <property type="entry name" value="Glyco_hydro_3_N"/>
</dbReference>
<dbReference type="InterPro" id="IPR036881">
    <property type="entry name" value="Glyco_hydro_3_C_sf"/>
</dbReference>
<dbReference type="InterPro" id="IPR002772">
    <property type="entry name" value="Glyco_hydro_3_C"/>
</dbReference>
<reference evidence="11" key="1">
    <citation type="submission" date="2021-02" db="EMBL/GenBank/DDBJ databases">
        <authorList>
            <person name="Nowell W R."/>
        </authorList>
    </citation>
    <scope>NUCLEOTIDE SEQUENCE</scope>
</reference>